<proteinExistence type="predicted"/>
<dbReference type="OrthoDB" id="3265734at2759"/>
<keyword evidence="2" id="KW-1185">Reference proteome</keyword>
<dbReference type="Proteomes" id="UP000284842">
    <property type="component" value="Unassembled WGS sequence"/>
</dbReference>
<name>A0A409YMJ2_9AGAR</name>
<reference evidence="1 2" key="1">
    <citation type="journal article" date="2018" name="Evol. Lett.">
        <title>Horizontal gene cluster transfer increased hallucinogenic mushroom diversity.</title>
        <authorList>
            <person name="Reynolds H.T."/>
            <person name="Vijayakumar V."/>
            <person name="Gluck-Thaler E."/>
            <person name="Korotkin H.B."/>
            <person name="Matheny P.B."/>
            <person name="Slot J.C."/>
        </authorList>
    </citation>
    <scope>NUCLEOTIDE SEQUENCE [LARGE SCALE GENOMIC DNA]</scope>
    <source>
        <strain evidence="1 2">2629</strain>
    </source>
</reference>
<dbReference type="Gene3D" id="2.60.120.260">
    <property type="entry name" value="Galactose-binding domain-like"/>
    <property type="match status" value="1"/>
</dbReference>
<evidence type="ECO:0008006" key="3">
    <source>
        <dbReference type="Google" id="ProtNLM"/>
    </source>
</evidence>
<comment type="caution">
    <text evidence="1">The sequence shown here is derived from an EMBL/GenBank/DDBJ whole genome shotgun (WGS) entry which is preliminary data.</text>
</comment>
<gene>
    <name evidence="1" type="ORF">CVT24_007491</name>
</gene>
<protein>
    <recommendedName>
        <fullName evidence="3">Gylcosyl hydrolase 115 C-terminal domain-containing protein</fullName>
    </recommendedName>
</protein>
<accession>A0A409YMJ2</accession>
<dbReference type="InParanoid" id="A0A409YMJ2"/>
<dbReference type="AlphaFoldDB" id="A0A409YMJ2"/>
<dbReference type="EMBL" id="NHTK01001018">
    <property type="protein sequence ID" value="PPR03804.1"/>
    <property type="molecule type" value="Genomic_DNA"/>
</dbReference>
<evidence type="ECO:0000313" key="1">
    <source>
        <dbReference type="EMBL" id="PPR03804.1"/>
    </source>
</evidence>
<sequence>MSIFRTVQINPTTFRIDDWNTDAIAYNPPEQWFGQSNADTAFQKTMTITRGMNNSATVTFVGSKVSVFGIIGLINPPNAPHISSYSLDKTAAKTVTFPPSAASFKSIKFYESEDLPHGQHTLKVTNGHAESYLMIDYFEVVDGSGSMR</sequence>
<organism evidence="1 2">
    <name type="scientific">Panaeolus cyanescens</name>
    <dbReference type="NCBI Taxonomy" id="181874"/>
    <lineage>
        <taxon>Eukaryota</taxon>
        <taxon>Fungi</taxon>
        <taxon>Dikarya</taxon>
        <taxon>Basidiomycota</taxon>
        <taxon>Agaricomycotina</taxon>
        <taxon>Agaricomycetes</taxon>
        <taxon>Agaricomycetidae</taxon>
        <taxon>Agaricales</taxon>
        <taxon>Agaricineae</taxon>
        <taxon>Galeropsidaceae</taxon>
        <taxon>Panaeolus</taxon>
    </lineage>
</organism>
<evidence type="ECO:0000313" key="2">
    <source>
        <dbReference type="Proteomes" id="UP000284842"/>
    </source>
</evidence>